<comment type="caution">
    <text evidence="1">The sequence shown here is derived from an EMBL/GenBank/DDBJ whole genome shotgun (WGS) entry which is preliminary data.</text>
</comment>
<keyword evidence="2" id="KW-1185">Reference proteome</keyword>
<accession>A0A401P8B9</accession>
<evidence type="ECO:0000313" key="1">
    <source>
        <dbReference type="EMBL" id="GCB69387.1"/>
    </source>
</evidence>
<dbReference type="AlphaFoldDB" id="A0A401P8B9"/>
<dbReference type="Proteomes" id="UP000288216">
    <property type="component" value="Unassembled WGS sequence"/>
</dbReference>
<proteinExistence type="predicted"/>
<organism evidence="1 2">
    <name type="scientific">Scyliorhinus torazame</name>
    <name type="common">Cloudy catshark</name>
    <name type="synonym">Catulus torazame</name>
    <dbReference type="NCBI Taxonomy" id="75743"/>
    <lineage>
        <taxon>Eukaryota</taxon>
        <taxon>Metazoa</taxon>
        <taxon>Chordata</taxon>
        <taxon>Craniata</taxon>
        <taxon>Vertebrata</taxon>
        <taxon>Chondrichthyes</taxon>
        <taxon>Elasmobranchii</taxon>
        <taxon>Galeomorphii</taxon>
        <taxon>Galeoidea</taxon>
        <taxon>Carcharhiniformes</taxon>
        <taxon>Scyliorhinidae</taxon>
        <taxon>Scyliorhinus</taxon>
    </lineage>
</organism>
<protein>
    <submittedName>
        <fullName evidence="1">Uncharacterized protein</fullName>
    </submittedName>
</protein>
<gene>
    <name evidence="1" type="ORF">scyTo_0010547</name>
</gene>
<name>A0A401P8B9_SCYTO</name>
<evidence type="ECO:0000313" key="2">
    <source>
        <dbReference type="Proteomes" id="UP000288216"/>
    </source>
</evidence>
<sequence>MEIRRGLFCFIARFDWHSRSPGSSESQEWRTFYCVRAEETTKVGYRLHTQCDHYCPTPFGTLINSRPTQNRSDH</sequence>
<reference evidence="1 2" key="1">
    <citation type="journal article" date="2018" name="Nat. Ecol. Evol.">
        <title>Shark genomes provide insights into elasmobranch evolution and the origin of vertebrates.</title>
        <authorList>
            <person name="Hara Y"/>
            <person name="Yamaguchi K"/>
            <person name="Onimaru K"/>
            <person name="Kadota M"/>
            <person name="Koyanagi M"/>
            <person name="Keeley SD"/>
            <person name="Tatsumi K"/>
            <person name="Tanaka K"/>
            <person name="Motone F"/>
            <person name="Kageyama Y"/>
            <person name="Nozu R"/>
            <person name="Adachi N"/>
            <person name="Nishimura O"/>
            <person name="Nakagawa R"/>
            <person name="Tanegashima C"/>
            <person name="Kiyatake I"/>
            <person name="Matsumoto R"/>
            <person name="Murakumo K"/>
            <person name="Nishida K"/>
            <person name="Terakita A"/>
            <person name="Kuratani S"/>
            <person name="Sato K"/>
            <person name="Hyodo S Kuraku.S."/>
        </authorList>
    </citation>
    <scope>NUCLEOTIDE SEQUENCE [LARGE SCALE GENOMIC DNA]</scope>
</reference>
<dbReference type="EMBL" id="BFAA01004574">
    <property type="protein sequence ID" value="GCB69387.1"/>
    <property type="molecule type" value="Genomic_DNA"/>
</dbReference>